<dbReference type="AlphaFoldDB" id="A0A1I8NPU7"/>
<feature type="transmembrane region" description="Helical" evidence="8">
    <location>
        <begin position="426"/>
        <end position="450"/>
    </location>
</feature>
<evidence type="ECO:0000256" key="3">
    <source>
        <dbReference type="ARBA" id="ARBA00022692"/>
    </source>
</evidence>
<protein>
    <recommendedName>
        <fullName evidence="9">Putative ionotropic receptor ligand binding domain-containing protein</fullName>
    </recommendedName>
</protein>
<gene>
    <name evidence="10" type="primary">106085017</name>
</gene>
<dbReference type="SUPFAM" id="SSF53850">
    <property type="entry name" value="Periplasmic binding protein-like II"/>
    <property type="match status" value="1"/>
</dbReference>
<dbReference type="VEuPathDB" id="VectorBase:SCAU000994"/>
<dbReference type="Proteomes" id="UP000095300">
    <property type="component" value="Unassembled WGS sequence"/>
</dbReference>
<dbReference type="PANTHER" id="PTHR42643:SF30">
    <property type="entry name" value="IONOTROPIC RECEPTOR 40A-RELATED"/>
    <property type="match status" value="1"/>
</dbReference>
<dbReference type="GO" id="GO:0005886">
    <property type="term" value="C:plasma membrane"/>
    <property type="evidence" value="ECO:0007669"/>
    <property type="project" value="UniProtKB-SubCell"/>
</dbReference>
<evidence type="ECO:0000256" key="5">
    <source>
        <dbReference type="ARBA" id="ARBA00023136"/>
    </source>
</evidence>
<name>A0A1I8NPU7_STOCA</name>
<dbReference type="Pfam" id="PF24061">
    <property type="entry name" value="LBD_receptor"/>
    <property type="match status" value="1"/>
</dbReference>
<feature type="transmembrane region" description="Helical" evidence="8">
    <location>
        <begin position="603"/>
        <end position="623"/>
    </location>
</feature>
<dbReference type="EnsemblMetazoa" id="SCAU000994-RA">
    <property type="protein sequence ID" value="SCAU000994-PA"/>
    <property type="gene ID" value="SCAU000994"/>
</dbReference>
<evidence type="ECO:0000259" key="9">
    <source>
        <dbReference type="Pfam" id="PF24061"/>
    </source>
</evidence>
<evidence type="ECO:0000256" key="1">
    <source>
        <dbReference type="ARBA" id="ARBA00004651"/>
    </source>
</evidence>
<dbReference type="OrthoDB" id="8050636at2759"/>
<evidence type="ECO:0000256" key="2">
    <source>
        <dbReference type="ARBA" id="ARBA00022475"/>
    </source>
</evidence>
<dbReference type="Gene3D" id="3.40.190.10">
    <property type="entry name" value="Periplasmic binding protein-like II"/>
    <property type="match status" value="1"/>
</dbReference>
<evidence type="ECO:0000256" key="8">
    <source>
        <dbReference type="SAM" id="Phobius"/>
    </source>
</evidence>
<proteinExistence type="predicted"/>
<dbReference type="PANTHER" id="PTHR42643">
    <property type="entry name" value="IONOTROPIC RECEPTOR 20A-RELATED"/>
    <property type="match status" value="1"/>
</dbReference>
<sequence>MHAMSPLMEYTLESVHPVDSLRLILSIVWIIKNDFANHTISPVTLGQYAISSSGRRYQGDLIDEVLGRVQTDNAIIRYQVEGEHYPKDMTEENMTDDELWERFYHTYANREKSIWFLDSMEAFKKLERDLLDPKFHYHRNGYFLLIYTGTEAERLANLKEIFRRLFNIYVINVQVMLMMGNAPFLYTYFPFTPNHCHSSQPEFFASFEGIRFDNVGNFTLNRKLFPVKVTNMHGCDVKIATWTFMPYMSVHKDPQTNEYRLGGIEGTLIGLLSNLMNFTIIVTAPDPKEWGDIYPNKTATGAIKMIIEEEVNITVLSYTHNKVSGTAMSPSLSYLSLPFYLAIPAGSPMSPLERLMKPFHLVTWICLGFIFLSGTVLIYYIRYMGKSQHMDFVYGRGNRIPFTNFIATLFGGPVYGKVPYRNFARFILVVWIWNTTVLRTAYTSVLFTILQDSNVRSSMTSFKDVVERNYTIYTFPELLQILEMLDPKPKIRLIEGSNRVSEMFAKISDPNDNDKVAMCNLEYTIRWYNQLHPHRRVQILQQPLLTAPIIFFMPRHSYVRFQLNELISKILEAGIMQRYASMYLYTTLGTRAQGEPSPLSFKLLLGIFVVYSVLIILAFFAFISELCTRKSVRIRNIVNFVDM</sequence>
<keyword evidence="7" id="KW-0325">Glycoprotein</keyword>
<evidence type="ECO:0000313" key="10">
    <source>
        <dbReference type="EnsemblMetazoa" id="SCAU000994-PA"/>
    </source>
</evidence>
<evidence type="ECO:0000256" key="7">
    <source>
        <dbReference type="ARBA" id="ARBA00023180"/>
    </source>
</evidence>
<keyword evidence="11" id="KW-1185">Reference proteome</keyword>
<evidence type="ECO:0000256" key="4">
    <source>
        <dbReference type="ARBA" id="ARBA00022989"/>
    </source>
</evidence>
<accession>A0A1I8NPU7</accession>
<keyword evidence="6" id="KW-0675">Receptor</keyword>
<dbReference type="Gene3D" id="1.10.287.70">
    <property type="match status" value="1"/>
</dbReference>
<dbReference type="KEGG" id="scac:106085017"/>
<dbReference type="InterPro" id="IPR052192">
    <property type="entry name" value="Insect_Ionotropic_Sensory_Rcpt"/>
</dbReference>
<keyword evidence="2" id="KW-1003">Cell membrane</keyword>
<evidence type="ECO:0000313" key="11">
    <source>
        <dbReference type="Proteomes" id="UP000095300"/>
    </source>
</evidence>
<reference evidence="10" key="1">
    <citation type="submission" date="2020-05" db="UniProtKB">
        <authorList>
            <consortium name="EnsemblMetazoa"/>
        </authorList>
    </citation>
    <scope>IDENTIFICATION</scope>
    <source>
        <strain evidence="10">USDA</strain>
    </source>
</reference>
<dbReference type="InterPro" id="IPR056198">
    <property type="entry name" value="LBD_receptor"/>
</dbReference>
<evidence type="ECO:0000256" key="6">
    <source>
        <dbReference type="ARBA" id="ARBA00023170"/>
    </source>
</evidence>
<keyword evidence="5 8" id="KW-0472">Membrane</keyword>
<feature type="domain" description="Putative ionotropic receptor ligand binding" evidence="9">
    <location>
        <begin position="52"/>
        <end position="231"/>
    </location>
</feature>
<feature type="transmembrane region" description="Helical" evidence="8">
    <location>
        <begin position="361"/>
        <end position="381"/>
    </location>
</feature>
<organism evidence="10 11">
    <name type="scientific">Stomoxys calcitrans</name>
    <name type="common">Stable fly</name>
    <name type="synonym">Conops calcitrans</name>
    <dbReference type="NCBI Taxonomy" id="35570"/>
    <lineage>
        <taxon>Eukaryota</taxon>
        <taxon>Metazoa</taxon>
        <taxon>Ecdysozoa</taxon>
        <taxon>Arthropoda</taxon>
        <taxon>Hexapoda</taxon>
        <taxon>Insecta</taxon>
        <taxon>Pterygota</taxon>
        <taxon>Neoptera</taxon>
        <taxon>Endopterygota</taxon>
        <taxon>Diptera</taxon>
        <taxon>Brachycera</taxon>
        <taxon>Muscomorpha</taxon>
        <taxon>Muscoidea</taxon>
        <taxon>Muscidae</taxon>
        <taxon>Stomoxys</taxon>
    </lineage>
</organism>
<keyword evidence="4 8" id="KW-1133">Transmembrane helix</keyword>
<keyword evidence="3 8" id="KW-0812">Transmembrane</keyword>
<comment type="subcellular location">
    <subcellularLocation>
        <location evidence="1">Cell membrane</location>
        <topology evidence="1">Multi-pass membrane protein</topology>
    </subcellularLocation>
</comment>